<proteinExistence type="predicted"/>
<feature type="transmembrane region" description="Helical" evidence="1">
    <location>
        <begin position="34"/>
        <end position="53"/>
    </location>
</feature>
<accession>A0A0S4XP35</accession>
<keyword evidence="1" id="KW-0812">Transmembrane</keyword>
<reference evidence="2" key="1">
    <citation type="submission" date="2015-11" db="EMBL/GenBank/DDBJ databases">
        <authorList>
            <person name="Zhang Y."/>
            <person name="Guo Z."/>
        </authorList>
    </citation>
    <scope>NUCLEOTIDE SEQUENCE</scope>
    <source>
        <strain evidence="2">BN30871</strain>
    </source>
</reference>
<keyword evidence="1" id="KW-0472">Membrane</keyword>
<keyword evidence="1" id="KW-1133">Transmembrane helix</keyword>
<organism evidence="2">
    <name type="scientific">Sulfurovum sp. enrichment culture clone C5</name>
    <dbReference type="NCBI Taxonomy" id="497650"/>
    <lineage>
        <taxon>Bacteria</taxon>
        <taxon>Pseudomonadati</taxon>
        <taxon>Campylobacterota</taxon>
        <taxon>Epsilonproteobacteria</taxon>
        <taxon>Campylobacterales</taxon>
        <taxon>Sulfurovaceae</taxon>
        <taxon>Sulfurovum</taxon>
        <taxon>environmental samples</taxon>
    </lineage>
</organism>
<name>A0A0S4XP35_9BACT</name>
<evidence type="ECO:0000313" key="2">
    <source>
        <dbReference type="EMBL" id="CUV65849.1"/>
    </source>
</evidence>
<gene>
    <name evidence="2" type="ORF">BN3087_480001</name>
</gene>
<dbReference type="AlphaFoldDB" id="A0A0S4XP35"/>
<sequence length="60" mass="6626">MAVCIGNEKSIDSCLRRSDGTVTARLQGSRGSPLWIASFFAMTFISLSNDLVVRFCHFLV</sequence>
<protein>
    <submittedName>
        <fullName evidence="2">Uncharacterized protein</fullName>
    </submittedName>
</protein>
<evidence type="ECO:0000256" key="1">
    <source>
        <dbReference type="SAM" id="Phobius"/>
    </source>
</evidence>
<dbReference type="EMBL" id="FAXN01000049">
    <property type="protein sequence ID" value="CUV65849.1"/>
    <property type="molecule type" value="Genomic_DNA"/>
</dbReference>